<dbReference type="SMART" id="SM00047">
    <property type="entry name" value="LYZ2"/>
    <property type="match status" value="1"/>
</dbReference>
<evidence type="ECO:0000256" key="2">
    <source>
        <dbReference type="ARBA" id="ARBA00022801"/>
    </source>
</evidence>
<evidence type="ECO:0000259" key="4">
    <source>
        <dbReference type="SMART" id="SM00047"/>
    </source>
</evidence>
<comment type="similarity">
    <text evidence="1">Belongs to the glycosyl hydrolase 73 family.</text>
</comment>
<evidence type="ECO:0000256" key="3">
    <source>
        <dbReference type="SAM" id="Phobius"/>
    </source>
</evidence>
<reference evidence="5 6" key="1">
    <citation type="submission" date="2016-10" db="EMBL/GenBank/DDBJ databases">
        <authorList>
            <person name="Varghese N."/>
            <person name="Submissions S."/>
        </authorList>
    </citation>
    <scope>NUCLEOTIDE SEQUENCE [LARGE SCALE GENOMIC DNA]</scope>
    <source>
        <strain evidence="5 6">DSM 14526</strain>
    </source>
</reference>
<sequence>MARKIKRARKQPQSASAKAVKILFFLSISFMASLSFIGDFAPIVPDIPEYDNNQGTGFIATIAPAAQQMQAAYGVHASISIAQAILESDWGESELSAVYNNLYGMKGEDPGNTVLLTTNEYYNGQWVTIQAKFRVYGSWTESVQDHALLFVNGTTWDPNQYAPVLQAATYQEAAQALQDCGYATDPDYATKLIAVIEQHALYEYDS</sequence>
<proteinExistence type="inferred from homology"/>
<dbReference type="PANTHER" id="PTHR33308">
    <property type="entry name" value="PEPTIDOGLYCAN HYDROLASE FLGJ"/>
    <property type="match status" value="1"/>
</dbReference>
<gene>
    <name evidence="5" type="ORF">SAMN04488525_103103</name>
</gene>
<dbReference type="Gene3D" id="4.10.80.30">
    <property type="entry name" value="DNA polymerase, domain 6"/>
    <property type="match status" value="1"/>
</dbReference>
<accession>A0AB38A002</accession>
<protein>
    <submittedName>
        <fullName evidence="5">Flagellum-specific peptidoglycan hydrolase FlgJ</fullName>
    </submittedName>
</protein>
<evidence type="ECO:0000313" key="5">
    <source>
        <dbReference type="EMBL" id="SEA45050.1"/>
    </source>
</evidence>
<keyword evidence="6" id="KW-1185">Reference proteome</keyword>
<keyword evidence="3" id="KW-1133">Transmembrane helix</keyword>
<dbReference type="PANTHER" id="PTHR33308:SF10">
    <property type="entry name" value="EXO-GLUCOSAMINIDASE LYTG"/>
    <property type="match status" value="1"/>
</dbReference>
<name>A0AB38A002_9LACT</name>
<dbReference type="InterPro" id="IPR051056">
    <property type="entry name" value="Glycosyl_Hydrolase_73"/>
</dbReference>
<dbReference type="EMBL" id="FNQH01000003">
    <property type="protein sequence ID" value="SEA45050.1"/>
    <property type="molecule type" value="Genomic_DNA"/>
</dbReference>
<dbReference type="InterPro" id="IPR002901">
    <property type="entry name" value="MGlyc_endo_b_GlcNAc-like_dom"/>
</dbReference>
<comment type="caution">
    <text evidence="5">The sequence shown here is derived from an EMBL/GenBank/DDBJ whole genome shotgun (WGS) entry which is preliminary data.</text>
</comment>
<dbReference type="Gene3D" id="1.10.530.10">
    <property type="match status" value="1"/>
</dbReference>
<dbReference type="PRINTS" id="PR01002">
    <property type="entry name" value="FLGFLGJ"/>
</dbReference>
<dbReference type="Proteomes" id="UP000199042">
    <property type="component" value="Unassembled WGS sequence"/>
</dbReference>
<keyword evidence="2 5" id="KW-0378">Hydrolase</keyword>
<keyword evidence="3" id="KW-0472">Membrane</keyword>
<dbReference type="GO" id="GO:0004040">
    <property type="term" value="F:amidase activity"/>
    <property type="evidence" value="ECO:0007669"/>
    <property type="project" value="InterPro"/>
</dbReference>
<organism evidence="5 6">
    <name type="scientific">Trichococcus collinsii</name>
    <dbReference type="NCBI Taxonomy" id="157076"/>
    <lineage>
        <taxon>Bacteria</taxon>
        <taxon>Bacillati</taxon>
        <taxon>Bacillota</taxon>
        <taxon>Bacilli</taxon>
        <taxon>Lactobacillales</taxon>
        <taxon>Carnobacteriaceae</taxon>
        <taxon>Trichococcus</taxon>
    </lineage>
</organism>
<evidence type="ECO:0000256" key="1">
    <source>
        <dbReference type="ARBA" id="ARBA00010266"/>
    </source>
</evidence>
<dbReference type="Pfam" id="PF01832">
    <property type="entry name" value="Glucosaminidase"/>
    <property type="match status" value="1"/>
</dbReference>
<feature type="transmembrane region" description="Helical" evidence="3">
    <location>
        <begin position="20"/>
        <end position="38"/>
    </location>
</feature>
<dbReference type="AlphaFoldDB" id="A0AB38A002"/>
<evidence type="ECO:0000313" key="6">
    <source>
        <dbReference type="Proteomes" id="UP000199042"/>
    </source>
</evidence>
<feature type="domain" description="Mannosyl-glycoprotein endo-beta-N-acetylglucosamidase-like" evidence="4">
    <location>
        <begin position="46"/>
        <end position="205"/>
    </location>
</feature>
<keyword evidence="3" id="KW-0812">Transmembrane</keyword>
<dbReference type="RefSeq" id="WP_086985599.1">
    <property type="nucleotide sequence ID" value="NZ_FJNA01000001.1"/>
</dbReference>